<dbReference type="InterPro" id="IPR003607">
    <property type="entry name" value="HD/PDEase_dom"/>
</dbReference>
<evidence type="ECO:0000259" key="10">
    <source>
        <dbReference type="Pfam" id="PF01966"/>
    </source>
</evidence>
<reference evidence="11" key="1">
    <citation type="submission" date="2018-06" db="EMBL/GenBank/DDBJ databases">
        <authorList>
            <person name="Zhirakovskaya E."/>
        </authorList>
    </citation>
    <scope>NUCLEOTIDE SEQUENCE</scope>
</reference>
<dbReference type="EC" id="2.7.7.72" evidence="11"/>
<evidence type="ECO:0000259" key="9">
    <source>
        <dbReference type="Pfam" id="PF01743"/>
    </source>
</evidence>
<dbReference type="InterPro" id="IPR002646">
    <property type="entry name" value="PolA_pol_head_dom"/>
</dbReference>
<dbReference type="GO" id="GO:0008033">
    <property type="term" value="P:tRNA processing"/>
    <property type="evidence" value="ECO:0007669"/>
    <property type="project" value="UniProtKB-KW"/>
</dbReference>
<accession>A0A3B1CT15</accession>
<evidence type="ECO:0000256" key="3">
    <source>
        <dbReference type="ARBA" id="ARBA00022695"/>
    </source>
</evidence>
<dbReference type="InterPro" id="IPR006674">
    <property type="entry name" value="HD_domain"/>
</dbReference>
<evidence type="ECO:0000313" key="11">
    <source>
        <dbReference type="EMBL" id="VAX33149.1"/>
    </source>
</evidence>
<dbReference type="InterPro" id="IPR050124">
    <property type="entry name" value="tRNA_CCA-adding_enzyme"/>
</dbReference>
<proteinExistence type="predicted"/>
<keyword evidence="1 11" id="KW-0808">Transferase</keyword>
<evidence type="ECO:0000256" key="8">
    <source>
        <dbReference type="ARBA" id="ARBA00022884"/>
    </source>
</evidence>
<dbReference type="InterPro" id="IPR043519">
    <property type="entry name" value="NT_sf"/>
</dbReference>
<dbReference type="CDD" id="cd00077">
    <property type="entry name" value="HDc"/>
    <property type="match status" value="1"/>
</dbReference>
<evidence type="ECO:0000256" key="5">
    <source>
        <dbReference type="ARBA" id="ARBA00022741"/>
    </source>
</evidence>
<dbReference type="SUPFAM" id="SSF81891">
    <property type="entry name" value="Poly A polymerase C-terminal region-like"/>
    <property type="match status" value="1"/>
</dbReference>
<dbReference type="GO" id="GO:0004810">
    <property type="term" value="F:CCA tRNA nucleotidyltransferase activity"/>
    <property type="evidence" value="ECO:0007669"/>
    <property type="project" value="UniProtKB-EC"/>
</dbReference>
<keyword evidence="7" id="KW-0460">Magnesium</keyword>
<protein>
    <submittedName>
        <fullName evidence="11">CCA tRNA nucleotidyltransferase</fullName>
        <ecNumber evidence="11">2.7.7.72</ecNumber>
    </submittedName>
</protein>
<dbReference type="GO" id="GO:0003723">
    <property type="term" value="F:RNA binding"/>
    <property type="evidence" value="ECO:0007669"/>
    <property type="project" value="UniProtKB-KW"/>
</dbReference>
<dbReference type="Gene3D" id="1.10.3090.10">
    <property type="entry name" value="cca-adding enzyme, domain 2"/>
    <property type="match status" value="1"/>
</dbReference>
<sequence length="507" mass="57701">MAISIDYLWQKLAELQENLPFLGDFFIDFPEAEIYLVGGAVRDLLWQRETKDYDFLIRGVSAKKLGDFLRQHGKVSWVGKNFGVYKFIPHLKPFAEAIDIALPRTESSFSQGGGYRDFEIVSDPELPVEEDLKRRDFTINAMAADLKQQDLIDPFEGLKDLEAGLIRTVGDPGLRFSEDSSRLLRGLRFVSQFDFSFEKETWATLKQLIFGLSALRKDGTPVVPRETIAKEFIKAMVLHPVRAFDLWDESGAFAVLIPELLAMKNCPQPENHHSEGDVWIHTRLALSQLLSLEFKAEFEQPLNAEIVLAVLFHDIAKPLTIQTPEKDGTDRIRFHQHDTLGAKMTRKIVNRLKLSSYPKESRYYVNEDGLAWLVEKHLILVQGQIEQMRAATIERHFLSPNRPGARLLQLIYCDGMATVPKNPKNHQLHYWAMKDRILKIEALALEQAKIPAPLLGGREVMTVANITSGRAVGQYLALIREEQLSGRISSTQEAILFLKKQIKTNVL</sequence>
<dbReference type="AlphaFoldDB" id="A0A3B1CT15"/>
<dbReference type="Pfam" id="PF01966">
    <property type="entry name" value="HD"/>
    <property type="match status" value="1"/>
</dbReference>
<feature type="domain" description="Poly A polymerase head" evidence="9">
    <location>
        <begin position="34"/>
        <end position="167"/>
    </location>
</feature>
<dbReference type="PANTHER" id="PTHR47545">
    <property type="entry name" value="MULTIFUNCTIONAL CCA PROTEIN"/>
    <property type="match status" value="1"/>
</dbReference>
<keyword evidence="5" id="KW-0547">Nucleotide-binding</keyword>
<keyword evidence="3 11" id="KW-0548">Nucleotidyltransferase</keyword>
<evidence type="ECO:0000256" key="7">
    <source>
        <dbReference type="ARBA" id="ARBA00022842"/>
    </source>
</evidence>
<keyword evidence="6" id="KW-0067">ATP-binding</keyword>
<dbReference type="Pfam" id="PF01743">
    <property type="entry name" value="PolyA_pol"/>
    <property type="match status" value="1"/>
</dbReference>
<gene>
    <name evidence="11" type="ORF">MNBD_NITROSPIRAE01-1521</name>
</gene>
<dbReference type="SUPFAM" id="SSF81301">
    <property type="entry name" value="Nucleotidyltransferase"/>
    <property type="match status" value="1"/>
</dbReference>
<evidence type="ECO:0000256" key="6">
    <source>
        <dbReference type="ARBA" id="ARBA00022840"/>
    </source>
</evidence>
<dbReference type="GO" id="GO:0046872">
    <property type="term" value="F:metal ion binding"/>
    <property type="evidence" value="ECO:0007669"/>
    <property type="project" value="UniProtKB-KW"/>
</dbReference>
<dbReference type="Gene3D" id="3.30.460.10">
    <property type="entry name" value="Beta Polymerase, domain 2"/>
    <property type="match status" value="1"/>
</dbReference>
<evidence type="ECO:0000256" key="1">
    <source>
        <dbReference type="ARBA" id="ARBA00022679"/>
    </source>
</evidence>
<keyword evidence="4" id="KW-0479">Metal-binding</keyword>
<dbReference type="EMBL" id="UOGF01000102">
    <property type="protein sequence ID" value="VAX33149.1"/>
    <property type="molecule type" value="Genomic_DNA"/>
</dbReference>
<keyword evidence="8" id="KW-0694">RNA-binding</keyword>
<evidence type="ECO:0000256" key="4">
    <source>
        <dbReference type="ARBA" id="ARBA00022723"/>
    </source>
</evidence>
<dbReference type="CDD" id="cd05398">
    <property type="entry name" value="NT_ClassII-CCAase"/>
    <property type="match status" value="1"/>
</dbReference>
<dbReference type="PANTHER" id="PTHR47545:SF1">
    <property type="entry name" value="MULTIFUNCTIONAL CCA PROTEIN"/>
    <property type="match status" value="1"/>
</dbReference>
<evidence type="ECO:0000256" key="2">
    <source>
        <dbReference type="ARBA" id="ARBA00022694"/>
    </source>
</evidence>
<organism evidence="11">
    <name type="scientific">hydrothermal vent metagenome</name>
    <dbReference type="NCBI Taxonomy" id="652676"/>
    <lineage>
        <taxon>unclassified sequences</taxon>
        <taxon>metagenomes</taxon>
        <taxon>ecological metagenomes</taxon>
    </lineage>
</organism>
<dbReference type="GO" id="GO:0005524">
    <property type="term" value="F:ATP binding"/>
    <property type="evidence" value="ECO:0007669"/>
    <property type="project" value="UniProtKB-KW"/>
</dbReference>
<feature type="domain" description="HD" evidence="10">
    <location>
        <begin position="295"/>
        <end position="384"/>
    </location>
</feature>
<keyword evidence="2" id="KW-0819">tRNA processing</keyword>
<name>A0A3B1CT15_9ZZZZ</name>